<evidence type="ECO:0000256" key="1">
    <source>
        <dbReference type="SAM" id="MobiDB-lite"/>
    </source>
</evidence>
<protein>
    <submittedName>
        <fullName evidence="2">Uncharacterized protein</fullName>
    </submittedName>
</protein>
<evidence type="ECO:0000313" key="3">
    <source>
        <dbReference type="Proteomes" id="UP000438429"/>
    </source>
</evidence>
<reference evidence="2 3" key="1">
    <citation type="submission" date="2019-06" db="EMBL/GenBank/DDBJ databases">
        <title>Draft genomes of female and male turbot (Scophthalmus maximus).</title>
        <authorList>
            <person name="Xu H."/>
            <person name="Xu X.-W."/>
            <person name="Shao C."/>
            <person name="Chen S."/>
        </authorList>
    </citation>
    <scope>NUCLEOTIDE SEQUENCE [LARGE SCALE GENOMIC DNA]</scope>
    <source>
        <strain evidence="2">Ysfricsl-2016a</strain>
        <tissue evidence="2">Blood</tissue>
    </source>
</reference>
<proteinExistence type="predicted"/>
<comment type="caution">
    <text evidence="2">The sequence shown here is derived from an EMBL/GenBank/DDBJ whole genome shotgun (WGS) entry which is preliminary data.</text>
</comment>
<dbReference type="EMBL" id="VEVO01000004">
    <property type="protein sequence ID" value="KAF0042926.1"/>
    <property type="molecule type" value="Genomic_DNA"/>
</dbReference>
<gene>
    <name evidence="2" type="ORF">F2P81_004263</name>
</gene>
<name>A0A6A4T5R3_SCOMX</name>
<sequence>MTKQRAAVVSDWTSAGLRGPAWTQLAAVRVQVIGTFGGRQCKQRRVPKGVHAPEGDGQKTRSSGKKTELINPSPDCSVLKYLKTRHDFDNYFVTEKTTNNRFSNLAAHEYEYQLHKRHGKIISLTAARTSTEIFRRVPVQQFTSRQQNARLQVTHQLSSFQTELGPVKNLARNCNRLNQQIWIFLFLLSSLITVICDQLRPRRCNIDRVGIHSHRIRDVEELL</sequence>
<evidence type="ECO:0000313" key="2">
    <source>
        <dbReference type="EMBL" id="KAF0042926.1"/>
    </source>
</evidence>
<accession>A0A6A4T5R3</accession>
<feature type="region of interest" description="Disordered" evidence="1">
    <location>
        <begin position="43"/>
        <end position="71"/>
    </location>
</feature>
<dbReference type="Proteomes" id="UP000438429">
    <property type="component" value="Unassembled WGS sequence"/>
</dbReference>
<organism evidence="2 3">
    <name type="scientific">Scophthalmus maximus</name>
    <name type="common">Turbot</name>
    <name type="synonym">Psetta maxima</name>
    <dbReference type="NCBI Taxonomy" id="52904"/>
    <lineage>
        <taxon>Eukaryota</taxon>
        <taxon>Metazoa</taxon>
        <taxon>Chordata</taxon>
        <taxon>Craniata</taxon>
        <taxon>Vertebrata</taxon>
        <taxon>Euteleostomi</taxon>
        <taxon>Actinopterygii</taxon>
        <taxon>Neopterygii</taxon>
        <taxon>Teleostei</taxon>
        <taxon>Neoteleostei</taxon>
        <taxon>Acanthomorphata</taxon>
        <taxon>Carangaria</taxon>
        <taxon>Pleuronectiformes</taxon>
        <taxon>Pleuronectoidei</taxon>
        <taxon>Scophthalmidae</taxon>
        <taxon>Scophthalmus</taxon>
    </lineage>
</organism>
<dbReference type="AlphaFoldDB" id="A0A6A4T5R3"/>